<evidence type="ECO:0000256" key="6">
    <source>
        <dbReference type="SAM" id="Phobius"/>
    </source>
</evidence>
<dbReference type="PANTHER" id="PTHR34857:SF2">
    <property type="entry name" value="SLL0384 PROTEIN"/>
    <property type="match status" value="1"/>
</dbReference>
<gene>
    <name evidence="7" type="primary">cbiQ</name>
    <name evidence="7" type="ORF">JX360_00600</name>
</gene>
<comment type="caution">
    <text evidence="7">The sequence shown here is derived from an EMBL/GenBank/DDBJ whole genome shotgun (WGS) entry which is preliminary data.</text>
</comment>
<evidence type="ECO:0000313" key="7">
    <source>
        <dbReference type="EMBL" id="MCJ2541415.1"/>
    </source>
</evidence>
<name>A0ABT0C6K7_THEVL</name>
<feature type="transmembrane region" description="Helical" evidence="6">
    <location>
        <begin position="34"/>
        <end position="63"/>
    </location>
</feature>
<feature type="transmembrane region" description="Helical" evidence="6">
    <location>
        <begin position="75"/>
        <end position="94"/>
    </location>
</feature>
<dbReference type="PANTHER" id="PTHR34857">
    <property type="entry name" value="SLL0384 PROTEIN"/>
    <property type="match status" value="1"/>
</dbReference>
<feature type="transmembrane region" description="Helical" evidence="6">
    <location>
        <begin position="244"/>
        <end position="265"/>
    </location>
</feature>
<keyword evidence="3 6" id="KW-0812">Transmembrane</keyword>
<evidence type="ECO:0000256" key="5">
    <source>
        <dbReference type="ARBA" id="ARBA00023136"/>
    </source>
</evidence>
<dbReference type="InterPro" id="IPR003339">
    <property type="entry name" value="ABC/ECF_trnsptr_transmembrane"/>
</dbReference>
<dbReference type="RefSeq" id="WP_244348413.1">
    <property type="nucleotide sequence ID" value="NZ_JAFIRA010000001.1"/>
</dbReference>
<dbReference type="Proteomes" id="UP000830835">
    <property type="component" value="Unassembled WGS sequence"/>
</dbReference>
<accession>A0ABT0C6K7</accession>
<dbReference type="EMBL" id="JAFIRA010000001">
    <property type="protein sequence ID" value="MCJ2541415.1"/>
    <property type="molecule type" value="Genomic_DNA"/>
</dbReference>
<dbReference type="NCBIfam" id="TIGR02454">
    <property type="entry name" value="ECF_T_CbiQ"/>
    <property type="match status" value="1"/>
</dbReference>
<protein>
    <submittedName>
        <fullName evidence="7">Cobalt ECF transporter T component CbiQ</fullName>
    </submittedName>
</protein>
<organism evidence="7 8">
    <name type="scientific">Thermostichus vulcanus str. 'Rupite'</name>
    <dbReference type="NCBI Taxonomy" id="2813851"/>
    <lineage>
        <taxon>Bacteria</taxon>
        <taxon>Bacillati</taxon>
        <taxon>Cyanobacteriota</taxon>
        <taxon>Cyanophyceae</taxon>
        <taxon>Thermostichales</taxon>
        <taxon>Thermostichaceae</taxon>
        <taxon>Thermostichus</taxon>
    </lineage>
</organism>
<keyword evidence="5 6" id="KW-0472">Membrane</keyword>
<keyword evidence="4 6" id="KW-1133">Transmembrane helix</keyword>
<keyword evidence="8" id="KW-1185">Reference proteome</keyword>
<evidence type="ECO:0000256" key="1">
    <source>
        <dbReference type="ARBA" id="ARBA00004651"/>
    </source>
</evidence>
<dbReference type="Pfam" id="PF02361">
    <property type="entry name" value="CbiQ"/>
    <property type="match status" value="1"/>
</dbReference>
<comment type="subcellular location">
    <subcellularLocation>
        <location evidence="1">Cell membrane</location>
        <topology evidence="1">Multi-pass membrane protein</topology>
    </subcellularLocation>
</comment>
<evidence type="ECO:0000256" key="4">
    <source>
        <dbReference type="ARBA" id="ARBA00022989"/>
    </source>
</evidence>
<dbReference type="InterPro" id="IPR051611">
    <property type="entry name" value="ECF_transporter_component"/>
</dbReference>
<sequence length="266" mass="29104">MEKDEVAGSPISETAAKTLSWIHRWRPLPKLLGLLGLVVAFAAVQRLALLPVLGVVAAGLWGLSGLPWRLWLRRLAGPGVLVSGLILVLPFWLGETVLWRWGSLAVRWEGIAEVLRIGIRLGAIFTLSLLLLETTPLMELLAALRRLGIPDLLLELAWLTYRYLQELGSQWQQMRRAAQLRGWRPGESLRQDLPFLASLLGTLLVRSYERSERVYQALRLRGYGQGAPLVAAAGDPTRAYASVALSWGATGLALGIAGLVLGLGLV</sequence>
<evidence type="ECO:0000256" key="3">
    <source>
        <dbReference type="ARBA" id="ARBA00022692"/>
    </source>
</evidence>
<proteinExistence type="predicted"/>
<evidence type="ECO:0000256" key="2">
    <source>
        <dbReference type="ARBA" id="ARBA00022475"/>
    </source>
</evidence>
<reference evidence="7" key="1">
    <citation type="submission" date="2021-02" db="EMBL/GenBank/DDBJ databases">
        <title>The CRISPR/cas machinery reduction and long-range gene transfer in the hot spring cyanobacterium Synechococcus.</title>
        <authorList>
            <person name="Dvorak P."/>
            <person name="Jahodarova E."/>
            <person name="Hasler P."/>
            <person name="Poulickova A."/>
        </authorList>
    </citation>
    <scope>NUCLEOTIDE SEQUENCE</scope>
    <source>
        <strain evidence="7">Rupite</strain>
    </source>
</reference>
<dbReference type="CDD" id="cd16914">
    <property type="entry name" value="EcfT"/>
    <property type="match status" value="1"/>
</dbReference>
<evidence type="ECO:0000313" key="8">
    <source>
        <dbReference type="Proteomes" id="UP000830835"/>
    </source>
</evidence>
<keyword evidence="2" id="KW-1003">Cell membrane</keyword>
<dbReference type="InterPro" id="IPR012809">
    <property type="entry name" value="ECF_CbiQ"/>
</dbReference>